<name>A0A426Y1E8_ENSVE</name>
<feature type="compositionally biased region" description="Basic residues" evidence="1">
    <location>
        <begin position="40"/>
        <end position="59"/>
    </location>
</feature>
<proteinExistence type="predicted"/>
<reference evidence="2 3" key="1">
    <citation type="journal article" date="2014" name="Agronomy (Basel)">
        <title>A Draft Genome Sequence for Ensete ventricosum, the Drought-Tolerant Tree Against Hunger.</title>
        <authorList>
            <person name="Harrison J."/>
            <person name="Moore K.A."/>
            <person name="Paszkiewicz K."/>
            <person name="Jones T."/>
            <person name="Grant M."/>
            <person name="Ambacheew D."/>
            <person name="Muzemil S."/>
            <person name="Studholme D.J."/>
        </authorList>
    </citation>
    <scope>NUCLEOTIDE SEQUENCE [LARGE SCALE GENOMIC DNA]</scope>
</reference>
<feature type="compositionally biased region" description="Basic and acidic residues" evidence="1">
    <location>
        <begin position="25"/>
        <end position="39"/>
    </location>
</feature>
<dbReference type="Proteomes" id="UP000287651">
    <property type="component" value="Unassembled WGS sequence"/>
</dbReference>
<evidence type="ECO:0000313" key="2">
    <source>
        <dbReference type="EMBL" id="RRT45607.1"/>
    </source>
</evidence>
<feature type="region of interest" description="Disordered" evidence="1">
    <location>
        <begin position="1"/>
        <end position="100"/>
    </location>
</feature>
<accession>A0A426Y1E8</accession>
<gene>
    <name evidence="2" type="ORF">B296_00055010</name>
</gene>
<protein>
    <submittedName>
        <fullName evidence="2">Uncharacterized protein</fullName>
    </submittedName>
</protein>
<organism evidence="2 3">
    <name type="scientific">Ensete ventricosum</name>
    <name type="common">Abyssinian banana</name>
    <name type="synonym">Musa ensete</name>
    <dbReference type="NCBI Taxonomy" id="4639"/>
    <lineage>
        <taxon>Eukaryota</taxon>
        <taxon>Viridiplantae</taxon>
        <taxon>Streptophyta</taxon>
        <taxon>Embryophyta</taxon>
        <taxon>Tracheophyta</taxon>
        <taxon>Spermatophyta</taxon>
        <taxon>Magnoliopsida</taxon>
        <taxon>Liliopsida</taxon>
        <taxon>Zingiberales</taxon>
        <taxon>Musaceae</taxon>
        <taxon>Ensete</taxon>
    </lineage>
</organism>
<sequence>MYQSARLSVHGPTATGRYRQNRPLAVDRGRNRLSAVDRGKIRKKKKRKRRKKKRRRRKMYLLSSRRPRPCVVAARGSPARRRHPHPRAIFLLREEKDRGD</sequence>
<evidence type="ECO:0000256" key="1">
    <source>
        <dbReference type="SAM" id="MobiDB-lite"/>
    </source>
</evidence>
<evidence type="ECO:0000313" key="3">
    <source>
        <dbReference type="Proteomes" id="UP000287651"/>
    </source>
</evidence>
<feature type="non-terminal residue" evidence="2">
    <location>
        <position position="100"/>
    </location>
</feature>
<comment type="caution">
    <text evidence="2">The sequence shown here is derived from an EMBL/GenBank/DDBJ whole genome shotgun (WGS) entry which is preliminary data.</text>
</comment>
<dbReference type="AlphaFoldDB" id="A0A426Y1E8"/>
<dbReference type="EMBL" id="AMZH03015722">
    <property type="protein sequence ID" value="RRT45607.1"/>
    <property type="molecule type" value="Genomic_DNA"/>
</dbReference>